<keyword evidence="3" id="KW-1185">Reference proteome</keyword>
<evidence type="ECO:0000256" key="1">
    <source>
        <dbReference type="SAM" id="SignalP"/>
    </source>
</evidence>
<name>A0AAD9IF54_PROWI</name>
<accession>A0AAD9IF54</accession>
<dbReference type="InterPro" id="IPR036378">
    <property type="entry name" value="FAS1_dom_sf"/>
</dbReference>
<proteinExistence type="predicted"/>
<comment type="caution">
    <text evidence="2">The sequence shown here is derived from an EMBL/GenBank/DDBJ whole genome shotgun (WGS) entry which is preliminary data.</text>
</comment>
<feature type="chain" id="PRO_5042050779" evidence="1">
    <location>
        <begin position="20"/>
        <end position="407"/>
    </location>
</feature>
<sequence length="407" mass="42470">MRRVAQFLALLLALSSISAAQGLALNVPPGSVLWQAGCNWQAELLANLGGRDGPAAFMVLNATLLSATKELPEEQTLLIPGQRAWLDFFRVLGYDSISSALQAARAKPDLLGLLTSVALYHLNLTSALPVAVPHLTALEGFNVSLVFPNGTDGGIGGVEGQVGTDAAVLEAFEVCGSHALLLDSVLLPAQTDAVPRTAPSGILNALETLAYEDAEQVEVLPSPPASPPAAAPGPAPAGDGCPFATWADAVPRFPNLSIMAGLLKLAGLTLDVLGSPATPSSLMLPTSSAMLNFIHGLNITDQDAKLLAAKVPAIAAYASVPARLEQSELYPAQRVDTLLSQLSGGYYPLVFRVSTHAQPMVNQVRGFLNTAFITGTQTVCNSTIFQVDKTLLPSDKLSTMPTLNLHA</sequence>
<evidence type="ECO:0000313" key="3">
    <source>
        <dbReference type="Proteomes" id="UP001255856"/>
    </source>
</evidence>
<reference evidence="2" key="1">
    <citation type="submission" date="2021-01" db="EMBL/GenBank/DDBJ databases">
        <authorList>
            <person name="Eckstrom K.M.E."/>
        </authorList>
    </citation>
    <scope>NUCLEOTIDE SEQUENCE</scope>
    <source>
        <strain evidence="2">UVCC 0001</strain>
    </source>
</reference>
<dbReference type="SUPFAM" id="SSF82153">
    <property type="entry name" value="FAS1 domain"/>
    <property type="match status" value="1"/>
</dbReference>
<keyword evidence="1" id="KW-0732">Signal</keyword>
<gene>
    <name evidence="2" type="ORF">QBZ16_000903</name>
</gene>
<evidence type="ECO:0000313" key="2">
    <source>
        <dbReference type="EMBL" id="KAK2076378.1"/>
    </source>
</evidence>
<protein>
    <submittedName>
        <fullName evidence="2">Uncharacterized protein</fullName>
    </submittedName>
</protein>
<dbReference type="EMBL" id="JASFZW010000010">
    <property type="protein sequence ID" value="KAK2076378.1"/>
    <property type="molecule type" value="Genomic_DNA"/>
</dbReference>
<dbReference type="Gene3D" id="2.30.180.10">
    <property type="entry name" value="FAS1 domain"/>
    <property type="match status" value="1"/>
</dbReference>
<dbReference type="AlphaFoldDB" id="A0AAD9IF54"/>
<dbReference type="Proteomes" id="UP001255856">
    <property type="component" value="Unassembled WGS sequence"/>
</dbReference>
<organism evidence="2 3">
    <name type="scientific">Prototheca wickerhamii</name>
    <dbReference type="NCBI Taxonomy" id="3111"/>
    <lineage>
        <taxon>Eukaryota</taxon>
        <taxon>Viridiplantae</taxon>
        <taxon>Chlorophyta</taxon>
        <taxon>core chlorophytes</taxon>
        <taxon>Trebouxiophyceae</taxon>
        <taxon>Chlorellales</taxon>
        <taxon>Chlorellaceae</taxon>
        <taxon>Prototheca</taxon>
    </lineage>
</organism>
<feature type="signal peptide" evidence="1">
    <location>
        <begin position="1"/>
        <end position="19"/>
    </location>
</feature>